<name>A0A839DY70_9PSEU</name>
<proteinExistence type="predicted"/>
<organism evidence="1 2">
    <name type="scientific">Halosaccharopolyspora lacisalsi</name>
    <dbReference type="NCBI Taxonomy" id="1000566"/>
    <lineage>
        <taxon>Bacteria</taxon>
        <taxon>Bacillati</taxon>
        <taxon>Actinomycetota</taxon>
        <taxon>Actinomycetes</taxon>
        <taxon>Pseudonocardiales</taxon>
        <taxon>Pseudonocardiaceae</taxon>
        <taxon>Halosaccharopolyspora</taxon>
    </lineage>
</organism>
<gene>
    <name evidence="1" type="ORF">FHX42_002517</name>
</gene>
<dbReference type="EMBL" id="JACGWZ010000003">
    <property type="protein sequence ID" value="MBA8825166.1"/>
    <property type="molecule type" value="Genomic_DNA"/>
</dbReference>
<evidence type="ECO:0000313" key="1">
    <source>
        <dbReference type="EMBL" id="MBA8825166.1"/>
    </source>
</evidence>
<dbReference type="RefSeq" id="WP_182544391.1">
    <property type="nucleotide sequence ID" value="NZ_JACGWZ010000003.1"/>
</dbReference>
<dbReference type="Proteomes" id="UP000569329">
    <property type="component" value="Unassembled WGS sequence"/>
</dbReference>
<comment type="caution">
    <text evidence="1">The sequence shown here is derived from an EMBL/GenBank/DDBJ whole genome shotgun (WGS) entry which is preliminary data.</text>
</comment>
<sequence length="129" mass="14560">MGSSGEGQHPLEALYQVRDELQRATAVQKKADLAKQDLPSYGWALQSVIDSLGDLVGTLASQVDEFDRERLYQRALQDHPYEVIDHALEYLSYLRRSLNVAIEDAKGYRVRAEDVHENVRDESRGGTAE</sequence>
<accession>A0A839DY70</accession>
<reference evidence="1 2" key="1">
    <citation type="submission" date="2020-07" db="EMBL/GenBank/DDBJ databases">
        <title>Sequencing the genomes of 1000 actinobacteria strains.</title>
        <authorList>
            <person name="Klenk H.-P."/>
        </authorList>
    </citation>
    <scope>NUCLEOTIDE SEQUENCE [LARGE SCALE GENOMIC DNA]</scope>
    <source>
        <strain evidence="1 2">DSM 45975</strain>
    </source>
</reference>
<protein>
    <submittedName>
        <fullName evidence="1">Uncharacterized protein</fullName>
    </submittedName>
</protein>
<keyword evidence="2" id="KW-1185">Reference proteome</keyword>
<evidence type="ECO:0000313" key="2">
    <source>
        <dbReference type="Proteomes" id="UP000569329"/>
    </source>
</evidence>
<dbReference type="AlphaFoldDB" id="A0A839DY70"/>